<dbReference type="Pfam" id="PF00486">
    <property type="entry name" value="Trans_reg_C"/>
    <property type="match status" value="1"/>
</dbReference>
<dbReference type="Gene3D" id="6.10.250.690">
    <property type="match status" value="1"/>
</dbReference>
<accession>A0ABU0MTW8</accession>
<evidence type="ECO:0000313" key="6">
    <source>
        <dbReference type="EMBL" id="MDQ0536938.1"/>
    </source>
</evidence>
<dbReference type="EMBL" id="JAUSVU010000034">
    <property type="protein sequence ID" value="MDQ0536938.1"/>
    <property type="molecule type" value="Genomic_DNA"/>
</dbReference>
<keyword evidence="1 3" id="KW-0238">DNA-binding</keyword>
<proteinExistence type="predicted"/>
<reference evidence="6 7" key="1">
    <citation type="submission" date="2023-07" db="EMBL/GenBank/DDBJ databases">
        <title>Genomic Encyclopedia of Type Strains, Phase IV (KMG-IV): sequencing the most valuable type-strain genomes for metagenomic binning, comparative biology and taxonomic classification.</title>
        <authorList>
            <person name="Goeker M."/>
        </authorList>
    </citation>
    <scope>NUCLEOTIDE SEQUENCE [LARGE SCALE GENOMIC DNA]</scope>
    <source>
        <strain evidence="6 7">DSM 19922</strain>
    </source>
</reference>
<organism evidence="6 7">
    <name type="scientific">Azospirillum picis</name>
    <dbReference type="NCBI Taxonomy" id="488438"/>
    <lineage>
        <taxon>Bacteria</taxon>
        <taxon>Pseudomonadati</taxon>
        <taxon>Pseudomonadota</taxon>
        <taxon>Alphaproteobacteria</taxon>
        <taxon>Rhodospirillales</taxon>
        <taxon>Azospirillaceae</taxon>
        <taxon>Azospirillum</taxon>
    </lineage>
</organism>
<dbReference type="Gene3D" id="3.40.50.2300">
    <property type="match status" value="1"/>
</dbReference>
<gene>
    <name evidence="6" type="ORF">QO018_005836</name>
</gene>
<dbReference type="PANTHER" id="PTHR48111">
    <property type="entry name" value="REGULATOR OF RPOS"/>
    <property type="match status" value="1"/>
</dbReference>
<dbReference type="Pfam" id="PF00072">
    <property type="entry name" value="Response_reg"/>
    <property type="match status" value="1"/>
</dbReference>
<feature type="DNA-binding region" description="OmpR/PhoB-type" evidence="3">
    <location>
        <begin position="115"/>
        <end position="215"/>
    </location>
</feature>
<dbReference type="Proteomes" id="UP001244552">
    <property type="component" value="Unassembled WGS sequence"/>
</dbReference>
<dbReference type="CDD" id="cd00383">
    <property type="entry name" value="trans_reg_C"/>
    <property type="match status" value="1"/>
</dbReference>
<dbReference type="SUPFAM" id="SSF46894">
    <property type="entry name" value="C-terminal effector domain of the bipartite response regulators"/>
    <property type="match status" value="1"/>
</dbReference>
<evidence type="ECO:0000256" key="3">
    <source>
        <dbReference type="PROSITE-ProRule" id="PRU01091"/>
    </source>
</evidence>
<name>A0ABU0MTW8_9PROT</name>
<keyword evidence="7" id="KW-1185">Reference proteome</keyword>
<dbReference type="InterPro" id="IPR036388">
    <property type="entry name" value="WH-like_DNA-bd_sf"/>
</dbReference>
<protein>
    <submittedName>
        <fullName evidence="6">Two-component system torCAD operon response regulator TorR</fullName>
    </submittedName>
</protein>
<dbReference type="SMART" id="SM00448">
    <property type="entry name" value="REC"/>
    <property type="match status" value="1"/>
</dbReference>
<evidence type="ECO:0000256" key="1">
    <source>
        <dbReference type="ARBA" id="ARBA00023125"/>
    </source>
</evidence>
<evidence type="ECO:0000259" key="4">
    <source>
        <dbReference type="PROSITE" id="PS50110"/>
    </source>
</evidence>
<dbReference type="SMART" id="SM00862">
    <property type="entry name" value="Trans_reg_C"/>
    <property type="match status" value="1"/>
</dbReference>
<dbReference type="PROSITE" id="PS50110">
    <property type="entry name" value="RESPONSE_REGULATORY"/>
    <property type="match status" value="1"/>
</dbReference>
<dbReference type="Gene3D" id="1.10.10.10">
    <property type="entry name" value="Winged helix-like DNA-binding domain superfamily/Winged helix DNA-binding domain"/>
    <property type="match status" value="1"/>
</dbReference>
<dbReference type="PANTHER" id="PTHR48111:SF58">
    <property type="entry name" value="TORCAD OPERON TRANSCRIPTIONAL REGULATORY PROTEIN TORR"/>
    <property type="match status" value="1"/>
</dbReference>
<dbReference type="SUPFAM" id="SSF52172">
    <property type="entry name" value="CheY-like"/>
    <property type="match status" value="1"/>
</dbReference>
<feature type="domain" description="OmpR/PhoB-type" evidence="5">
    <location>
        <begin position="115"/>
        <end position="215"/>
    </location>
</feature>
<dbReference type="InterPro" id="IPR001789">
    <property type="entry name" value="Sig_transdc_resp-reg_receiver"/>
</dbReference>
<dbReference type="InterPro" id="IPR001867">
    <property type="entry name" value="OmpR/PhoB-type_DNA-bd"/>
</dbReference>
<evidence type="ECO:0000256" key="2">
    <source>
        <dbReference type="PROSITE-ProRule" id="PRU00169"/>
    </source>
</evidence>
<dbReference type="PROSITE" id="PS51755">
    <property type="entry name" value="OMPR_PHOB"/>
    <property type="match status" value="1"/>
</dbReference>
<keyword evidence="2" id="KW-0597">Phosphoprotein</keyword>
<dbReference type="InterPro" id="IPR016032">
    <property type="entry name" value="Sig_transdc_resp-reg_C-effctor"/>
</dbReference>
<comment type="caution">
    <text evidence="6">The sequence shown here is derived from an EMBL/GenBank/DDBJ whole genome shotgun (WGS) entry which is preliminary data.</text>
</comment>
<dbReference type="InterPro" id="IPR039420">
    <property type="entry name" value="WalR-like"/>
</dbReference>
<feature type="domain" description="Response regulatory" evidence="4">
    <location>
        <begin position="1"/>
        <end position="105"/>
    </location>
</feature>
<dbReference type="InterPro" id="IPR011006">
    <property type="entry name" value="CheY-like_superfamily"/>
</dbReference>
<sequence>MARDSIASYFEREGYRVSTASDAKSLRLLLAREKVDLVLLDIRLPDQDGLSLIRDLRAESNLPVIFVTGRDDEIDRVVGLELGADDYVTKPFSPRELLARVRTVLRRSSDSSRVGQQRQFAGWTVDLTQRSLTSPRGEEVRLTRGEFDLLAALLRHPGQVLSRDVLLDAVSHRDVGPNDRTVDVLVARLRRKIEVDPADPQLIVTEHGIGYRFTPSAR</sequence>
<feature type="modified residue" description="4-aspartylphosphate" evidence="2">
    <location>
        <position position="41"/>
    </location>
</feature>
<evidence type="ECO:0000313" key="7">
    <source>
        <dbReference type="Proteomes" id="UP001244552"/>
    </source>
</evidence>
<evidence type="ECO:0000259" key="5">
    <source>
        <dbReference type="PROSITE" id="PS51755"/>
    </source>
</evidence>